<reference evidence="11 12" key="1">
    <citation type="journal article" date="2013" name="Genome Biol.">
        <title>The genome sequence of the most widely cultivated cacao type and its use to identify candidate genes regulating pod color.</title>
        <authorList>
            <person name="Motamayor J.C."/>
            <person name="Mockaitis K."/>
            <person name="Schmutz J."/>
            <person name="Haiminen N."/>
            <person name="Iii D.L."/>
            <person name="Cornejo O."/>
            <person name="Findley S.D."/>
            <person name="Zheng P."/>
            <person name="Utro F."/>
            <person name="Royaert S."/>
            <person name="Saski C."/>
            <person name="Jenkins J."/>
            <person name="Podicheti R."/>
            <person name="Zhao M."/>
            <person name="Scheffler B.E."/>
            <person name="Stack J.C."/>
            <person name="Feltus F.A."/>
            <person name="Mustiga G.M."/>
            <person name="Amores F."/>
            <person name="Phillips W."/>
            <person name="Marelli J.P."/>
            <person name="May G.D."/>
            <person name="Shapiro H."/>
            <person name="Ma J."/>
            <person name="Bustamante C.D."/>
            <person name="Schnell R.J."/>
            <person name="Main D."/>
            <person name="Gilbert D."/>
            <person name="Parida L."/>
            <person name="Kuhn D.N."/>
        </authorList>
    </citation>
    <scope>NUCLEOTIDE SEQUENCE [LARGE SCALE GENOMIC DNA]</scope>
    <source>
        <strain evidence="12">cv. Matina 1-6</strain>
    </source>
</reference>
<dbReference type="InterPro" id="IPR038005">
    <property type="entry name" value="RX-like_CC"/>
</dbReference>
<dbReference type="InterPro" id="IPR041118">
    <property type="entry name" value="Rx_N"/>
</dbReference>
<dbReference type="FunFam" id="1.10.10.10:FF:000322">
    <property type="entry name" value="Probable disease resistance protein At1g63360"/>
    <property type="match status" value="1"/>
</dbReference>
<dbReference type="SMART" id="SM00367">
    <property type="entry name" value="LRR_CC"/>
    <property type="match status" value="3"/>
</dbReference>
<dbReference type="FunFam" id="3.40.50.300:FF:001091">
    <property type="entry name" value="Probable disease resistance protein At1g61300"/>
    <property type="match status" value="1"/>
</dbReference>
<dbReference type="GO" id="GO:0006952">
    <property type="term" value="P:defense response"/>
    <property type="evidence" value="ECO:0007669"/>
    <property type="project" value="UniProtKB-KW"/>
</dbReference>
<feature type="domain" description="Disease resistance N-terminal" evidence="8">
    <location>
        <begin position="10"/>
        <end position="96"/>
    </location>
</feature>
<dbReference type="InterPro" id="IPR006553">
    <property type="entry name" value="Leu-rich_rpt_Cys-con_subtyp"/>
</dbReference>
<dbReference type="GO" id="GO:0051707">
    <property type="term" value="P:response to other organism"/>
    <property type="evidence" value="ECO:0007669"/>
    <property type="project" value="UniProtKB-ARBA"/>
</dbReference>
<dbReference type="Gene3D" id="1.20.5.4130">
    <property type="match status" value="1"/>
</dbReference>
<keyword evidence="6" id="KW-0175">Coiled coil</keyword>
<dbReference type="InterPro" id="IPR042197">
    <property type="entry name" value="Apaf_helical"/>
</dbReference>
<dbReference type="InterPro" id="IPR002182">
    <property type="entry name" value="NB-ARC"/>
</dbReference>
<dbReference type="eggNOG" id="KOG4658">
    <property type="taxonomic scope" value="Eukaryota"/>
</dbReference>
<evidence type="ECO:0000313" key="12">
    <source>
        <dbReference type="Proteomes" id="UP000026915"/>
    </source>
</evidence>
<dbReference type="SUPFAM" id="SSF52540">
    <property type="entry name" value="P-loop containing nucleoside triphosphate hydrolases"/>
    <property type="match status" value="1"/>
</dbReference>
<dbReference type="OMA" id="YSINTHM"/>
<keyword evidence="2" id="KW-0677">Repeat</keyword>
<feature type="domain" description="Disease resistance protein winged helix" evidence="9">
    <location>
        <begin position="426"/>
        <end position="496"/>
    </location>
</feature>
<dbReference type="GO" id="GO:0043531">
    <property type="term" value="F:ADP binding"/>
    <property type="evidence" value="ECO:0007669"/>
    <property type="project" value="InterPro"/>
</dbReference>
<evidence type="ECO:0000256" key="4">
    <source>
        <dbReference type="ARBA" id="ARBA00022821"/>
    </source>
</evidence>
<keyword evidence="1" id="KW-0433">Leucine-rich repeat</keyword>
<dbReference type="InterPro" id="IPR027417">
    <property type="entry name" value="P-loop_NTPase"/>
</dbReference>
<feature type="domain" description="NB-ARC" evidence="7">
    <location>
        <begin position="174"/>
        <end position="342"/>
    </location>
</feature>
<feature type="coiled-coil region" evidence="6">
    <location>
        <begin position="28"/>
        <end position="55"/>
    </location>
</feature>
<keyword evidence="5" id="KW-0067">ATP-binding</keyword>
<evidence type="ECO:0000259" key="10">
    <source>
        <dbReference type="Pfam" id="PF25019"/>
    </source>
</evidence>
<dbReference type="Gene3D" id="3.40.50.300">
    <property type="entry name" value="P-loop containing nucleotide triphosphate hydrolases"/>
    <property type="match status" value="1"/>
</dbReference>
<accession>A0A061EP05</accession>
<keyword evidence="3" id="KW-0547">Nucleotide-binding</keyword>
<evidence type="ECO:0000259" key="7">
    <source>
        <dbReference type="Pfam" id="PF00931"/>
    </source>
</evidence>
<dbReference type="InterPro" id="IPR001611">
    <property type="entry name" value="Leu-rich_rpt"/>
</dbReference>
<name>A0A061EP05_THECC</name>
<dbReference type="PANTHER" id="PTHR36766">
    <property type="entry name" value="PLANT BROAD-SPECTRUM MILDEW RESISTANCE PROTEIN RPW8"/>
    <property type="match status" value="1"/>
</dbReference>
<dbReference type="HOGENOM" id="CLU_000837_8_8_1"/>
<dbReference type="Pfam" id="PF23559">
    <property type="entry name" value="WHD_DRP"/>
    <property type="match status" value="1"/>
</dbReference>
<sequence>MADVLVSTLVRAILGNLNSLALREIEVARNLKTELQNLQSTLSTIQAVLQDAEQKQWRSEAVQNWLRKLKDVAYDADDILDEFAAKALRWRARRQMSSQVSDFFSSQNATVFNFNKAHKLKQVRQRLDAVAEEKNKFHLTEKVGEVEVDDREWRQTSSLVNESEILGRHEDKENIINVLLTSLRDQNDLSVHAICGMGGLGKTALTQLVYNDERVERAFDLKIWVCVSDDFQVRRLTKKIIESIDGSPSEVRELDVLQRHLQEKLRGKRFLLVLDDVWSESNEMWDRLKNPLTRGAKGSMVIVTTRIEKVALIMATLPIYHLGYLSEDNSWLLFKQRAFQMKRKEEYTKLEGIGKQIVKKCGGVPLAVKALGSMLRLKHRESDWLSAKESEIWELGDDGSTILPALRLSYDHLPSFLRQCFAYCSIFPKDSEMDKSNLIELWIANGFVPPRGQSELHEIGEEIFEELSWRSFFQDLTEHNDGTITCKMHDLIHDLALSIMRFECYIFDDKKLLEFPEKIRHLHIPMRPAPPFHLEASLVKKEKDFIKSCSFLRSLVLGGLFLDPKSSLKHMRALDCYMNQVPRSLGKMIHLRYLNVREYPSISISVKRIPKSISNLAHLTYLNLSHSSIKRLPESTTCLQNLQIMILSRCYYLCELPKGMKHMRNLRCVNISHCGSLKRTPPEIGYLTRLLELSIFIVRKDHGCGISQLKELNLGKELCIKELNNVTGSTEAKSANLITKENLKSLSLIWGKHAGECPHNEEEVLGSLQPHSNLKSLQICGYQGLRLPNWMIEIPNLVSVELDQCERCPRLPPLGKLPLLKFLKIRGMDAVKCISSEFCGDGVNSFPSLEELNFDLMPNLETWRTLDGRESFPRLQSLTFRKCPKLIELPEFPTLRKLRIWTRGDYFGLFSKRDGLGSLEINDLSILTVVPHGLLQNHTYLEELTIESLPNLKSLSNQLDNLSVLKHLDLRDCDKLEDIPEALQNLNALESLKLVGCDSLVSFPVNGLHGLTSLRTLTISCCERFAFLSNGVMHLTQLEELRLLRCPMLNSLPEEIQHLNALRTLTISDCDGLTSVPNQIEQLTSLSKLEIGLCPNLTSLPQGLRSLTALKTLWIRGCPHLERRCKIEGGEDWPNIAHIPSIQIMPYEKYYHGIRIFHGSLLTRLGDWKLPRKFLKSQSDS</sequence>
<dbReference type="SUPFAM" id="SSF52058">
    <property type="entry name" value="L domain-like"/>
    <property type="match status" value="1"/>
</dbReference>
<dbReference type="Gene3D" id="1.10.8.430">
    <property type="entry name" value="Helical domain of apoptotic protease-activating factors"/>
    <property type="match status" value="1"/>
</dbReference>
<evidence type="ECO:0000256" key="1">
    <source>
        <dbReference type="ARBA" id="ARBA00022614"/>
    </source>
</evidence>
<dbReference type="Gene3D" id="3.80.10.10">
    <property type="entry name" value="Ribonuclease Inhibitor"/>
    <property type="match status" value="3"/>
</dbReference>
<proteinExistence type="predicted"/>
<dbReference type="PANTHER" id="PTHR36766:SF54">
    <property type="entry name" value="DISEASE RESISTANCE PROTEIN RGA1"/>
    <property type="match status" value="1"/>
</dbReference>
<dbReference type="InterPro" id="IPR032675">
    <property type="entry name" value="LRR_dom_sf"/>
</dbReference>
<dbReference type="Pfam" id="PF00931">
    <property type="entry name" value="NB-ARC"/>
    <property type="match status" value="1"/>
</dbReference>
<organism evidence="11 12">
    <name type="scientific">Theobroma cacao</name>
    <name type="common">Cacao</name>
    <name type="synonym">Cocoa</name>
    <dbReference type="NCBI Taxonomy" id="3641"/>
    <lineage>
        <taxon>Eukaryota</taxon>
        <taxon>Viridiplantae</taxon>
        <taxon>Streptophyta</taxon>
        <taxon>Embryophyta</taxon>
        <taxon>Tracheophyta</taxon>
        <taxon>Spermatophyta</taxon>
        <taxon>Magnoliopsida</taxon>
        <taxon>eudicotyledons</taxon>
        <taxon>Gunneridae</taxon>
        <taxon>Pentapetalae</taxon>
        <taxon>rosids</taxon>
        <taxon>malvids</taxon>
        <taxon>Malvales</taxon>
        <taxon>Malvaceae</taxon>
        <taxon>Byttnerioideae</taxon>
        <taxon>Theobroma</taxon>
    </lineage>
</organism>
<dbReference type="PRINTS" id="PR00364">
    <property type="entry name" value="DISEASERSIST"/>
</dbReference>
<dbReference type="Gramene" id="EOY04069">
    <property type="protein sequence ID" value="EOY04069"/>
    <property type="gene ID" value="TCM_019334"/>
</dbReference>
<dbReference type="Gene3D" id="1.10.10.10">
    <property type="entry name" value="Winged helix-like DNA-binding domain superfamily/Winged helix DNA-binding domain"/>
    <property type="match status" value="1"/>
</dbReference>
<dbReference type="SUPFAM" id="SSF52047">
    <property type="entry name" value="RNI-like"/>
    <property type="match status" value="1"/>
</dbReference>
<dbReference type="EMBL" id="CM001882">
    <property type="protein sequence ID" value="EOY04069.1"/>
    <property type="molecule type" value="Genomic_DNA"/>
</dbReference>
<evidence type="ECO:0000313" key="11">
    <source>
        <dbReference type="EMBL" id="EOY04069.1"/>
    </source>
</evidence>
<dbReference type="InterPro" id="IPR056789">
    <property type="entry name" value="LRR_R13L1-DRL21"/>
</dbReference>
<dbReference type="CDD" id="cd14798">
    <property type="entry name" value="RX-CC_like"/>
    <property type="match status" value="1"/>
</dbReference>
<protein>
    <submittedName>
        <fullName evidence="11">Cc-nbs-lrr resistance protein, putative</fullName>
    </submittedName>
</protein>
<evidence type="ECO:0000256" key="2">
    <source>
        <dbReference type="ARBA" id="ARBA00022737"/>
    </source>
</evidence>
<keyword evidence="12" id="KW-1185">Reference proteome</keyword>
<evidence type="ECO:0000256" key="3">
    <source>
        <dbReference type="ARBA" id="ARBA00022741"/>
    </source>
</evidence>
<dbReference type="AlphaFoldDB" id="A0A061EP05"/>
<evidence type="ECO:0000259" key="8">
    <source>
        <dbReference type="Pfam" id="PF18052"/>
    </source>
</evidence>
<keyword evidence="4" id="KW-0611">Plant defense</keyword>
<dbReference type="Proteomes" id="UP000026915">
    <property type="component" value="Chromosome 4"/>
</dbReference>
<evidence type="ECO:0000256" key="5">
    <source>
        <dbReference type="ARBA" id="ARBA00022840"/>
    </source>
</evidence>
<gene>
    <name evidence="11" type="ORF">TCM_019334</name>
</gene>
<dbReference type="PROSITE" id="PS51450">
    <property type="entry name" value="LRR"/>
    <property type="match status" value="1"/>
</dbReference>
<dbReference type="GO" id="GO:0005524">
    <property type="term" value="F:ATP binding"/>
    <property type="evidence" value="ECO:0007669"/>
    <property type="project" value="UniProtKB-KW"/>
</dbReference>
<evidence type="ECO:0000259" key="9">
    <source>
        <dbReference type="Pfam" id="PF23559"/>
    </source>
</evidence>
<evidence type="ECO:0000256" key="6">
    <source>
        <dbReference type="SAM" id="Coils"/>
    </source>
</evidence>
<feature type="domain" description="R13L1/DRL21-like LRR repeat region" evidence="10">
    <location>
        <begin position="706"/>
        <end position="828"/>
    </location>
</feature>
<dbReference type="InterPro" id="IPR058922">
    <property type="entry name" value="WHD_DRP"/>
</dbReference>
<dbReference type="InterPro" id="IPR036388">
    <property type="entry name" value="WH-like_DNA-bd_sf"/>
</dbReference>
<dbReference type="InParanoid" id="A0A061EP05"/>
<dbReference type="Pfam" id="PF18052">
    <property type="entry name" value="Rx_N"/>
    <property type="match status" value="1"/>
</dbReference>
<dbReference type="Pfam" id="PF25019">
    <property type="entry name" value="LRR_R13L1-DRL21"/>
    <property type="match status" value="1"/>
</dbReference>